<dbReference type="OMA" id="YFFRRYQ"/>
<evidence type="ECO:0000313" key="2">
    <source>
        <dbReference type="EMBL" id="EKD16634.1"/>
    </source>
</evidence>
<dbReference type="HOGENOM" id="CLU_127830_0_0_1"/>
<evidence type="ECO:0000313" key="3">
    <source>
        <dbReference type="Proteomes" id="UP000006753"/>
    </source>
</evidence>
<sequence>MDAADSDENGGLFNIDFSSADEAAAEQQTKPPRDFQSEADFQQQLREWRPKVEKGELWKTLNLPIDSPSKPVSQRILHSIEELYFYRRYEEAKNFTEEAMRGKDLMVEFRKTLETYLERCDAKLRSAEKRS</sequence>
<dbReference type="KEGG" id="mbe:MBM_05103"/>
<accession>K1XVE1</accession>
<gene>
    <name evidence="2" type="ORF">MBM_05103</name>
</gene>
<protein>
    <submittedName>
        <fullName evidence="2">Uncharacterized protein</fullName>
    </submittedName>
</protein>
<feature type="region of interest" description="Disordered" evidence="1">
    <location>
        <begin position="1"/>
        <end position="39"/>
    </location>
</feature>
<dbReference type="GeneID" id="18761038"/>
<dbReference type="Proteomes" id="UP000006753">
    <property type="component" value="Unassembled WGS sequence"/>
</dbReference>
<name>K1XVE1_MARBU</name>
<reference evidence="2 3" key="1">
    <citation type="journal article" date="2012" name="BMC Genomics">
        <title>Sequencing the genome of Marssonina brunnea reveals fungus-poplar co-evolution.</title>
        <authorList>
            <person name="Zhu S."/>
            <person name="Cao Y.-Z."/>
            <person name="Jiang C."/>
            <person name="Tan B.-Y."/>
            <person name="Wang Z."/>
            <person name="Feng S."/>
            <person name="Zhang L."/>
            <person name="Su X.-H."/>
            <person name="Brejova B."/>
            <person name="Vinar T."/>
            <person name="Xu M."/>
            <person name="Wang M.-X."/>
            <person name="Zhang S.-G."/>
            <person name="Huang M.-R."/>
            <person name="Wu R."/>
            <person name="Zhou Y."/>
        </authorList>
    </citation>
    <scope>NUCLEOTIDE SEQUENCE [LARGE SCALE GENOMIC DNA]</scope>
    <source>
        <strain evidence="2 3">MB_m1</strain>
    </source>
</reference>
<keyword evidence="3" id="KW-1185">Reference proteome</keyword>
<dbReference type="STRING" id="1072389.K1XVE1"/>
<dbReference type="AlphaFoldDB" id="K1XVE1"/>
<dbReference type="eggNOG" id="ENOG502RJJB">
    <property type="taxonomic scope" value="Eukaryota"/>
</dbReference>
<evidence type="ECO:0000256" key="1">
    <source>
        <dbReference type="SAM" id="MobiDB-lite"/>
    </source>
</evidence>
<dbReference type="InParanoid" id="K1XVE1"/>
<dbReference type="OrthoDB" id="3938544at2759"/>
<proteinExistence type="predicted"/>
<organism evidence="2 3">
    <name type="scientific">Marssonina brunnea f. sp. multigermtubi (strain MB_m1)</name>
    <name type="common">Marssonina leaf spot fungus</name>
    <dbReference type="NCBI Taxonomy" id="1072389"/>
    <lineage>
        <taxon>Eukaryota</taxon>
        <taxon>Fungi</taxon>
        <taxon>Dikarya</taxon>
        <taxon>Ascomycota</taxon>
        <taxon>Pezizomycotina</taxon>
        <taxon>Leotiomycetes</taxon>
        <taxon>Helotiales</taxon>
        <taxon>Drepanopezizaceae</taxon>
        <taxon>Drepanopeziza</taxon>
    </lineage>
</organism>
<dbReference type="EMBL" id="JH921438">
    <property type="protein sequence ID" value="EKD16634.1"/>
    <property type="molecule type" value="Genomic_DNA"/>
</dbReference>